<evidence type="ECO:0000313" key="3">
    <source>
        <dbReference type="Proteomes" id="UP001338125"/>
    </source>
</evidence>
<feature type="compositionally biased region" description="Low complexity" evidence="1">
    <location>
        <begin position="159"/>
        <end position="172"/>
    </location>
</feature>
<protein>
    <submittedName>
        <fullName evidence="2">Uncharacterized protein</fullName>
    </submittedName>
</protein>
<sequence length="634" mass="70152">MASATLTYGKKRSLLKSIGSRRRQRSLIDSMSIKKSERLTPPVNAHHEGLKQGHRAKGKIPTASIEEIASALLDDSTASPRRDTIRQSDQGVVGFLNSSPLSPENSAPECVDEHLRSTSLNPSRPKRGHRGYDPRPRASRIRKSSSKSPGRMTARNRGRPGSSSSPSRKGSGLVRPIPNSTKVSPYRSNGTSTGDTVVSSLLPNIIMNIGPPEINEWKQSHPVRMQAAGPDEIQQKVTAMLAATDALKPSPSQMKTLSASKMALIVPSRVLAKVSSAWDRLHLKPSDGGQKPRSKLREQYTHDETDGLTSLRMPVSRSTSSINTIEIRLNEGDNLNRKKVQKIVGGRVNRKPVAEDGKSIRGGRSVEDPFAKSGRAQIQDLVDELSSSSTETKSEVNTTVSVGPFESEEGFEDNLQDRILSASPIGSSTPKSRAKGVQTPSSDDKGNKCSVEQPAQPDFETVTIRLTEYESSGTQTPRKNRNETGDWKHVRPIRTSRTEIFRIGEDMNPRRAVGMKKHPSPSKRALEDLQEAFLQYSELKKCGTEDELDELSRQYAPPRLLSPRDKNQMMGARLNAQDRKMYRQVLDSDSDPESPAKSRIPRSTENRRNWRPPVRLAPVYRPTIPHADETDKLQ</sequence>
<feature type="region of interest" description="Disordered" evidence="1">
    <location>
        <begin position="283"/>
        <end position="307"/>
    </location>
</feature>
<reference evidence="2 3" key="1">
    <citation type="submission" date="2024-01" db="EMBL/GenBank/DDBJ databases">
        <title>Complete genome of Cladobotryum mycophilum ATHUM6906.</title>
        <authorList>
            <person name="Christinaki A.C."/>
            <person name="Myridakis A.I."/>
            <person name="Kouvelis V.N."/>
        </authorList>
    </citation>
    <scope>NUCLEOTIDE SEQUENCE [LARGE SCALE GENOMIC DNA]</scope>
    <source>
        <strain evidence="2 3">ATHUM6906</strain>
    </source>
</reference>
<keyword evidence="3" id="KW-1185">Reference proteome</keyword>
<feature type="region of interest" description="Disordered" evidence="1">
    <location>
        <begin position="545"/>
        <end position="634"/>
    </location>
</feature>
<evidence type="ECO:0000313" key="2">
    <source>
        <dbReference type="EMBL" id="KAK5987134.1"/>
    </source>
</evidence>
<feature type="compositionally biased region" description="Low complexity" evidence="1">
    <location>
        <begin position="384"/>
        <end position="402"/>
    </location>
</feature>
<name>A0ABR0S4Q6_9HYPO</name>
<feature type="compositionally biased region" description="Basic and acidic residues" evidence="1">
    <location>
        <begin position="295"/>
        <end position="305"/>
    </location>
</feature>
<dbReference type="Proteomes" id="UP001338125">
    <property type="component" value="Unassembled WGS sequence"/>
</dbReference>
<organism evidence="2 3">
    <name type="scientific">Cladobotryum mycophilum</name>
    <dbReference type="NCBI Taxonomy" id="491253"/>
    <lineage>
        <taxon>Eukaryota</taxon>
        <taxon>Fungi</taxon>
        <taxon>Dikarya</taxon>
        <taxon>Ascomycota</taxon>
        <taxon>Pezizomycotina</taxon>
        <taxon>Sordariomycetes</taxon>
        <taxon>Hypocreomycetidae</taxon>
        <taxon>Hypocreales</taxon>
        <taxon>Hypocreaceae</taxon>
        <taxon>Cladobotryum</taxon>
    </lineage>
</organism>
<comment type="caution">
    <text evidence="2">The sequence shown here is derived from an EMBL/GenBank/DDBJ whole genome shotgun (WGS) entry which is preliminary data.</text>
</comment>
<proteinExistence type="predicted"/>
<gene>
    <name evidence="2" type="ORF">PT974_11252</name>
</gene>
<accession>A0ABR0S4Q6</accession>
<feature type="compositionally biased region" description="Polar residues" evidence="1">
    <location>
        <begin position="178"/>
        <end position="197"/>
    </location>
</feature>
<evidence type="ECO:0000256" key="1">
    <source>
        <dbReference type="SAM" id="MobiDB-lite"/>
    </source>
</evidence>
<feature type="region of interest" description="Disordered" evidence="1">
    <location>
        <begin position="346"/>
        <end position="409"/>
    </location>
</feature>
<feature type="region of interest" description="Disordered" evidence="1">
    <location>
        <begin position="422"/>
        <end position="462"/>
    </location>
</feature>
<feature type="region of interest" description="Disordered" evidence="1">
    <location>
        <begin position="73"/>
        <end position="197"/>
    </location>
</feature>
<feature type="compositionally biased region" description="Basic and acidic residues" evidence="1">
    <location>
        <begin position="352"/>
        <end position="370"/>
    </location>
</feature>
<feature type="region of interest" description="Disordered" evidence="1">
    <location>
        <begin position="18"/>
        <end position="60"/>
    </location>
</feature>
<feature type="compositionally biased region" description="Polar residues" evidence="1">
    <location>
        <begin position="96"/>
        <end position="105"/>
    </location>
</feature>
<dbReference type="EMBL" id="JAVFKD010000016">
    <property type="protein sequence ID" value="KAK5987134.1"/>
    <property type="molecule type" value="Genomic_DNA"/>
</dbReference>